<protein>
    <submittedName>
        <fullName evidence="1">Uncharacterized protein</fullName>
    </submittedName>
</protein>
<reference evidence="1" key="1">
    <citation type="submission" date="2013-12" db="EMBL/GenBank/DDBJ databases">
        <title>The Genome Sequence of Aphanomyces astaci APO3.</title>
        <authorList>
            <consortium name="The Broad Institute Genomics Platform"/>
            <person name="Russ C."/>
            <person name="Tyler B."/>
            <person name="van West P."/>
            <person name="Dieguez-Uribeondo J."/>
            <person name="Young S.K."/>
            <person name="Zeng Q."/>
            <person name="Gargeya S."/>
            <person name="Fitzgerald M."/>
            <person name="Abouelleil A."/>
            <person name="Alvarado L."/>
            <person name="Chapman S.B."/>
            <person name="Gainer-Dewar J."/>
            <person name="Goldberg J."/>
            <person name="Griggs A."/>
            <person name="Gujja S."/>
            <person name="Hansen M."/>
            <person name="Howarth C."/>
            <person name="Imamovic A."/>
            <person name="Ireland A."/>
            <person name="Larimer J."/>
            <person name="McCowan C."/>
            <person name="Murphy C."/>
            <person name="Pearson M."/>
            <person name="Poon T.W."/>
            <person name="Priest M."/>
            <person name="Roberts A."/>
            <person name="Saif S."/>
            <person name="Shea T."/>
            <person name="Sykes S."/>
            <person name="Wortman J."/>
            <person name="Nusbaum C."/>
            <person name="Birren B."/>
        </authorList>
    </citation>
    <scope>NUCLEOTIDE SEQUENCE [LARGE SCALE GENOMIC DNA]</scope>
    <source>
        <strain evidence="1">APO3</strain>
    </source>
</reference>
<dbReference type="EMBL" id="KI913132">
    <property type="protein sequence ID" value="ETV77520.1"/>
    <property type="molecule type" value="Genomic_DNA"/>
</dbReference>
<name>W4GCX0_APHAT</name>
<gene>
    <name evidence="1" type="ORF">H257_08459</name>
</gene>
<dbReference type="VEuPathDB" id="FungiDB:H257_08459"/>
<accession>W4GCX0</accession>
<proteinExistence type="predicted"/>
<dbReference type="AlphaFoldDB" id="W4GCX0"/>
<evidence type="ECO:0000313" key="1">
    <source>
        <dbReference type="EMBL" id="ETV77520.1"/>
    </source>
</evidence>
<dbReference type="GeneID" id="20810455"/>
<sequence length="87" mass="9303">MPAYDIELVGHSEFQTVSELIALDLLSYAPVMALNPAVAFDVIQMVLASSGAEIRCEQPVERDKLVKLLLPTICAQSGGGLLDSIES</sequence>
<dbReference type="RefSeq" id="XP_009832630.1">
    <property type="nucleotide sequence ID" value="XM_009834328.1"/>
</dbReference>
<organism evidence="1">
    <name type="scientific">Aphanomyces astaci</name>
    <name type="common">Crayfish plague agent</name>
    <dbReference type="NCBI Taxonomy" id="112090"/>
    <lineage>
        <taxon>Eukaryota</taxon>
        <taxon>Sar</taxon>
        <taxon>Stramenopiles</taxon>
        <taxon>Oomycota</taxon>
        <taxon>Saprolegniomycetes</taxon>
        <taxon>Saprolegniales</taxon>
        <taxon>Verrucalvaceae</taxon>
        <taxon>Aphanomyces</taxon>
    </lineage>
</organism>